<sequence>MPHTIIAEIDRDLLAALESGAGLLTLRAILLRYKASGVTAAQVAGLLQELRASAQDGTQDEAREDVILDALDLVTGWCTPQLRVWDEAGGNRAS</sequence>
<dbReference type="EMBL" id="CP033019">
    <property type="protein sequence ID" value="AYM77237.1"/>
    <property type="molecule type" value="Genomic_DNA"/>
</dbReference>
<proteinExistence type="predicted"/>
<organism evidence="1 2">
    <name type="scientific">Janthinobacterium agaricidamnosum</name>
    <dbReference type="NCBI Taxonomy" id="55508"/>
    <lineage>
        <taxon>Bacteria</taxon>
        <taxon>Pseudomonadati</taxon>
        <taxon>Pseudomonadota</taxon>
        <taxon>Betaproteobacteria</taxon>
        <taxon>Burkholderiales</taxon>
        <taxon>Oxalobacteraceae</taxon>
        <taxon>Janthinobacterium</taxon>
    </lineage>
</organism>
<dbReference type="RefSeq" id="WP_121669915.1">
    <property type="nucleotide sequence ID" value="NZ_CP033019.1"/>
</dbReference>
<keyword evidence="2" id="KW-1185">Reference proteome</keyword>
<dbReference type="AlphaFoldDB" id="A0A3G2EAT3"/>
<gene>
    <name evidence="1" type="ORF">D9M09_16605</name>
</gene>
<evidence type="ECO:0000313" key="1">
    <source>
        <dbReference type="EMBL" id="AYM77237.1"/>
    </source>
</evidence>
<dbReference type="Proteomes" id="UP000279594">
    <property type="component" value="Chromosome"/>
</dbReference>
<reference evidence="1 2" key="1">
    <citation type="submission" date="2018-10" db="EMBL/GenBank/DDBJ databases">
        <title>Effects of UV and annual dynamics of microbial communities in freshwater RAS systems.</title>
        <authorList>
            <person name="Bekkelund A.K."/>
            <person name="Hansen B.R."/>
            <person name="Stokken H."/>
            <person name="Eriksen B.F."/>
            <person name="Kashulin N.A."/>
        </authorList>
    </citation>
    <scope>NUCLEOTIDE SEQUENCE [LARGE SCALE GENOMIC DNA]</scope>
    <source>
        <strain evidence="1 2">BHSEK</strain>
    </source>
</reference>
<name>A0A3G2EAT3_9BURK</name>
<evidence type="ECO:0000313" key="2">
    <source>
        <dbReference type="Proteomes" id="UP000279594"/>
    </source>
</evidence>
<accession>A0A3G2EAT3</accession>
<protein>
    <submittedName>
        <fullName evidence="1">Uncharacterized protein</fullName>
    </submittedName>
</protein>